<evidence type="ECO:0000256" key="5">
    <source>
        <dbReference type="ARBA" id="ARBA00022670"/>
    </source>
</evidence>
<evidence type="ECO:0000256" key="2">
    <source>
        <dbReference type="ARBA" id="ARBA00004613"/>
    </source>
</evidence>
<dbReference type="InterPro" id="IPR015500">
    <property type="entry name" value="Peptidase_S8_subtilisin-rel"/>
</dbReference>
<protein>
    <submittedName>
        <fullName evidence="17">PKD domain-containing protein</fullName>
    </submittedName>
</protein>
<evidence type="ECO:0000256" key="12">
    <source>
        <dbReference type="RuleBase" id="RU003355"/>
    </source>
</evidence>
<dbReference type="SUPFAM" id="SSF49785">
    <property type="entry name" value="Galactose-binding domain-like"/>
    <property type="match status" value="1"/>
</dbReference>
<dbReference type="PANTHER" id="PTHR43806:SF11">
    <property type="entry name" value="CEREVISIN-RELATED"/>
    <property type="match status" value="1"/>
</dbReference>
<keyword evidence="8 11" id="KW-0720">Serine protease</keyword>
<comment type="cofactor">
    <cofactor evidence="1">
        <name>Ca(2+)</name>
        <dbReference type="ChEBI" id="CHEBI:29108"/>
    </cofactor>
</comment>
<dbReference type="InterPro" id="IPR023827">
    <property type="entry name" value="Peptidase_S8_Asp-AS"/>
</dbReference>
<feature type="region of interest" description="Disordered" evidence="13">
    <location>
        <begin position="199"/>
        <end position="222"/>
    </location>
</feature>
<keyword evidence="4" id="KW-0964">Secreted</keyword>
<dbReference type="PROSITE" id="PS50093">
    <property type="entry name" value="PKD"/>
    <property type="match status" value="1"/>
</dbReference>
<dbReference type="FunFam" id="3.40.50.200:FF:000022">
    <property type="entry name" value="Extracellular protease"/>
    <property type="match status" value="1"/>
</dbReference>
<evidence type="ECO:0000256" key="3">
    <source>
        <dbReference type="ARBA" id="ARBA00011073"/>
    </source>
</evidence>
<keyword evidence="5 11" id="KW-0645">Protease</keyword>
<dbReference type="InterPro" id="IPR007280">
    <property type="entry name" value="Peptidase_C_arc/bac"/>
</dbReference>
<dbReference type="SMART" id="SM00089">
    <property type="entry name" value="PKD"/>
    <property type="match status" value="1"/>
</dbReference>
<dbReference type="Proteomes" id="UP000267049">
    <property type="component" value="Unassembled WGS sequence"/>
</dbReference>
<evidence type="ECO:0000256" key="8">
    <source>
        <dbReference type="ARBA" id="ARBA00022825"/>
    </source>
</evidence>
<accession>A0A3M8SST6</accession>
<dbReference type="GO" id="GO:0004252">
    <property type="term" value="F:serine-type endopeptidase activity"/>
    <property type="evidence" value="ECO:0007669"/>
    <property type="project" value="UniProtKB-UniRule"/>
</dbReference>
<dbReference type="FunFam" id="2.60.120.380:FF:000013">
    <property type="entry name" value="Alkaline serine protease"/>
    <property type="match status" value="1"/>
</dbReference>
<evidence type="ECO:0000256" key="1">
    <source>
        <dbReference type="ARBA" id="ARBA00001913"/>
    </source>
</evidence>
<feature type="domain" description="P/Homo B" evidence="16">
    <location>
        <begin position="641"/>
        <end position="761"/>
    </location>
</feature>
<dbReference type="GO" id="GO:0005576">
    <property type="term" value="C:extracellular region"/>
    <property type="evidence" value="ECO:0007669"/>
    <property type="project" value="UniProtKB-SubCell"/>
</dbReference>
<dbReference type="Pfam" id="PF01483">
    <property type="entry name" value="P_proprotein"/>
    <property type="match status" value="1"/>
</dbReference>
<evidence type="ECO:0000256" key="9">
    <source>
        <dbReference type="ARBA" id="ARBA00023145"/>
    </source>
</evidence>
<feature type="active site" description="Charge relay system" evidence="10 11">
    <location>
        <position position="396"/>
    </location>
</feature>
<dbReference type="InterPro" id="IPR008979">
    <property type="entry name" value="Galactose-bd-like_sf"/>
</dbReference>
<dbReference type="Gene3D" id="2.60.40.10">
    <property type="entry name" value="Immunoglobulins"/>
    <property type="match status" value="1"/>
</dbReference>
<comment type="caution">
    <text evidence="17">The sequence shown here is derived from an EMBL/GenBank/DDBJ whole genome shotgun (WGS) entry which is preliminary data.</text>
</comment>
<dbReference type="SUPFAM" id="SSF52743">
    <property type="entry name" value="Subtilisin-like"/>
    <property type="match status" value="1"/>
</dbReference>
<dbReference type="InterPro" id="IPR035986">
    <property type="entry name" value="PKD_dom_sf"/>
</dbReference>
<evidence type="ECO:0000313" key="18">
    <source>
        <dbReference type="Proteomes" id="UP000267049"/>
    </source>
</evidence>
<dbReference type="InterPro" id="IPR023828">
    <property type="entry name" value="Peptidase_S8_Ser-AS"/>
</dbReference>
<comment type="similarity">
    <text evidence="3 11 12">Belongs to the peptidase S8 family.</text>
</comment>
<dbReference type="PROSITE" id="PS51829">
    <property type="entry name" value="P_HOMO_B"/>
    <property type="match status" value="1"/>
</dbReference>
<evidence type="ECO:0000259" key="16">
    <source>
        <dbReference type="PROSITE" id="PS51829"/>
    </source>
</evidence>
<evidence type="ECO:0000256" key="11">
    <source>
        <dbReference type="PROSITE-ProRule" id="PRU01240"/>
    </source>
</evidence>
<comment type="subcellular location">
    <subcellularLocation>
        <location evidence="2">Secreted</location>
    </subcellularLocation>
</comment>
<dbReference type="PROSITE" id="PS00136">
    <property type="entry name" value="SUBTILASE_ASP"/>
    <property type="match status" value="1"/>
</dbReference>
<dbReference type="AlphaFoldDB" id="A0A3M8SST6"/>
<organism evidence="17 18">
    <name type="scientific">Montanilutibacter psychrotolerans</name>
    <dbReference type="NCBI Taxonomy" id="1327343"/>
    <lineage>
        <taxon>Bacteria</taxon>
        <taxon>Pseudomonadati</taxon>
        <taxon>Pseudomonadota</taxon>
        <taxon>Gammaproteobacteria</taxon>
        <taxon>Lysobacterales</taxon>
        <taxon>Lysobacteraceae</taxon>
        <taxon>Montanilutibacter</taxon>
    </lineage>
</organism>
<dbReference type="Pfam" id="PF18911">
    <property type="entry name" value="PKD_4"/>
    <property type="match status" value="1"/>
</dbReference>
<feature type="active site" description="Charge relay system" evidence="10 11">
    <location>
        <position position="224"/>
    </location>
</feature>
<dbReference type="GO" id="GO:0006508">
    <property type="term" value="P:proteolysis"/>
    <property type="evidence" value="ECO:0007669"/>
    <property type="project" value="UniProtKB-KW"/>
</dbReference>
<feature type="domain" description="PKD" evidence="15">
    <location>
        <begin position="462"/>
        <end position="539"/>
    </location>
</feature>
<evidence type="ECO:0000256" key="10">
    <source>
        <dbReference type="PIRSR" id="PIRSR615500-1"/>
    </source>
</evidence>
<evidence type="ECO:0000259" key="15">
    <source>
        <dbReference type="PROSITE" id="PS50093"/>
    </source>
</evidence>
<dbReference type="PRINTS" id="PR00723">
    <property type="entry name" value="SUBTILISIN"/>
</dbReference>
<sequence length="761" mass="77433">MSDNTQRRMRLHALAVATAVALSTFALPAVAGRVDLAGLESAGGHDQFIVKYRDGSAERGNAATLQRSLDAAARRVGAQASGLRHVRRMAVGAEVVRASRKLDRADAERLMRQIAVDPNVEYVEVDRMLQIALTPNDPRYPEQWGYQDADAGIRANEAWDSATGTGVVVAVLDTGITNHSDLNANIVAGYDFITSATTAGDGNGRDADPTDPGDFFGGNPSSWHGTHVTGTVAALTNNGVGVAGVAFNARVQPVRVLGRGGGTISDIADAIVWASGGTVSGVPANPTPAEVINLSLGGSGSCSSTMQSAINGAVGRGTTLAIAAGNSNANTSGFTPANCNNVIAVASITSTGQRSSFSNYGPLIDIAAPGSAILSTLNTGSSTPGTETYASYNGTSMAAPHVAGVIALLQSVSPTPKTPAQVETIIKTNYRPFPVTPTQVIGPGILDAKAVVDAAGGGGNAPPSANFSFTTSGLVANFTDSSSDSDGTIASRSWNFGDGGTSSATNPSHTYAAAGSYTVSLTVTDDDGATNTKTSTVAVGGGGSVLTNGVPVTGIGGAVGSEQFWTMDVPAGASNLRFVTSGGTGDGDLYVKYGAAPTTASFDCRPYLSGNAETCAMPAATVGTWHVMIRGYTAFSGMSLTGSYTLGGAITYSNGTDFAIPDNGTVESPITVSGRTGNAPAGTPVAVNIVHTYKGDLRVDLVAPDGSIYNLHNRSGGSADNIVQTYNVSLTSEALNGTWKLRVADQVALDTGYINSWSITF</sequence>
<dbReference type="OrthoDB" id="9790784at2"/>
<dbReference type="SUPFAM" id="SSF49299">
    <property type="entry name" value="PKD domain"/>
    <property type="match status" value="1"/>
</dbReference>
<keyword evidence="7 11" id="KW-0378">Hydrolase</keyword>
<dbReference type="EMBL" id="RIBS01000003">
    <property type="protein sequence ID" value="RNF84388.1"/>
    <property type="molecule type" value="Genomic_DNA"/>
</dbReference>
<dbReference type="InterPro" id="IPR000601">
    <property type="entry name" value="PKD_dom"/>
</dbReference>
<evidence type="ECO:0000256" key="13">
    <source>
        <dbReference type="SAM" id="MobiDB-lite"/>
    </source>
</evidence>
<dbReference type="Gene3D" id="2.60.120.380">
    <property type="match status" value="1"/>
</dbReference>
<evidence type="ECO:0000256" key="14">
    <source>
        <dbReference type="SAM" id="SignalP"/>
    </source>
</evidence>
<dbReference type="InterPro" id="IPR036852">
    <property type="entry name" value="Peptidase_S8/S53_dom_sf"/>
</dbReference>
<dbReference type="InterPro" id="IPR034176">
    <property type="entry name" value="Peptidases_S8_13"/>
</dbReference>
<reference evidence="17 18" key="1">
    <citation type="submission" date="2018-11" db="EMBL/GenBank/DDBJ databases">
        <title>Lysobacter cryohumiis sp. nov., isolated from soil in the Tianshan Mountains, Xinjiang, China.</title>
        <authorList>
            <person name="Luo Y."/>
            <person name="Sheng H."/>
        </authorList>
    </citation>
    <scope>NUCLEOTIDE SEQUENCE [LARGE SCALE GENOMIC DNA]</scope>
    <source>
        <strain evidence="17 18">ZS60</strain>
    </source>
</reference>
<dbReference type="Pfam" id="PF04151">
    <property type="entry name" value="PPC"/>
    <property type="match status" value="1"/>
</dbReference>
<dbReference type="Gene3D" id="3.40.50.200">
    <property type="entry name" value="Peptidase S8/S53 domain"/>
    <property type="match status" value="1"/>
</dbReference>
<dbReference type="PROSITE" id="PS51892">
    <property type="entry name" value="SUBTILASE"/>
    <property type="match status" value="1"/>
</dbReference>
<dbReference type="PANTHER" id="PTHR43806">
    <property type="entry name" value="PEPTIDASE S8"/>
    <property type="match status" value="1"/>
</dbReference>
<feature type="signal peptide" evidence="14">
    <location>
        <begin position="1"/>
        <end position="31"/>
    </location>
</feature>
<dbReference type="InterPro" id="IPR002884">
    <property type="entry name" value="P_dom"/>
</dbReference>
<dbReference type="InterPro" id="IPR000209">
    <property type="entry name" value="Peptidase_S8/S53_dom"/>
</dbReference>
<dbReference type="InterPro" id="IPR050131">
    <property type="entry name" value="Peptidase_S8_subtilisin-like"/>
</dbReference>
<feature type="active site" description="Charge relay system" evidence="10 11">
    <location>
        <position position="173"/>
    </location>
</feature>
<keyword evidence="18" id="KW-1185">Reference proteome</keyword>
<dbReference type="InterPro" id="IPR022398">
    <property type="entry name" value="Peptidase_S8_His-AS"/>
</dbReference>
<dbReference type="Pfam" id="PF00082">
    <property type="entry name" value="Peptidase_S8"/>
    <property type="match status" value="1"/>
</dbReference>
<dbReference type="CDD" id="cd07496">
    <property type="entry name" value="Peptidases_S8_13"/>
    <property type="match status" value="1"/>
</dbReference>
<dbReference type="InterPro" id="IPR013783">
    <property type="entry name" value="Ig-like_fold"/>
</dbReference>
<gene>
    <name evidence="17" type="ORF">EER27_08385</name>
</gene>
<keyword evidence="9" id="KW-0865">Zymogen</keyword>
<keyword evidence="6 14" id="KW-0732">Signal</keyword>
<evidence type="ECO:0000313" key="17">
    <source>
        <dbReference type="EMBL" id="RNF84388.1"/>
    </source>
</evidence>
<evidence type="ECO:0000256" key="7">
    <source>
        <dbReference type="ARBA" id="ARBA00022801"/>
    </source>
</evidence>
<feature type="chain" id="PRO_5017949474" evidence="14">
    <location>
        <begin position="32"/>
        <end position="761"/>
    </location>
</feature>
<dbReference type="PROSITE" id="PS00138">
    <property type="entry name" value="SUBTILASE_SER"/>
    <property type="match status" value="1"/>
</dbReference>
<dbReference type="Gene3D" id="2.60.120.260">
    <property type="entry name" value="Galactose-binding domain-like"/>
    <property type="match status" value="1"/>
</dbReference>
<dbReference type="InterPro" id="IPR022409">
    <property type="entry name" value="PKD/Chitinase_dom"/>
</dbReference>
<dbReference type="FunFam" id="2.60.120.260:FF:000149">
    <property type="entry name" value="Leupeptin-inactivating enzyme 1"/>
    <property type="match status" value="1"/>
</dbReference>
<proteinExistence type="inferred from homology"/>
<evidence type="ECO:0000256" key="6">
    <source>
        <dbReference type="ARBA" id="ARBA00022729"/>
    </source>
</evidence>
<name>A0A3M8SST6_9GAMM</name>
<dbReference type="CDD" id="cd00146">
    <property type="entry name" value="PKD"/>
    <property type="match status" value="1"/>
</dbReference>
<dbReference type="PROSITE" id="PS00137">
    <property type="entry name" value="SUBTILASE_HIS"/>
    <property type="match status" value="1"/>
</dbReference>
<evidence type="ECO:0000256" key="4">
    <source>
        <dbReference type="ARBA" id="ARBA00022525"/>
    </source>
</evidence>